<reference evidence="1 2" key="1">
    <citation type="journal article" date="2011" name="Cell">
        <title>The monarch butterfly genome yields insights into long-distance migration.</title>
        <authorList>
            <person name="Zhan S."/>
            <person name="Merlin C."/>
            <person name="Boore J.L."/>
            <person name="Reppert S.M."/>
        </authorList>
    </citation>
    <scope>NUCLEOTIDE SEQUENCE [LARGE SCALE GENOMIC DNA]</scope>
    <source>
        <strain evidence="1">F-2</strain>
    </source>
</reference>
<keyword evidence="2" id="KW-1185">Reference proteome</keyword>
<dbReference type="KEGG" id="dpl:KGM_202408"/>
<protein>
    <submittedName>
        <fullName evidence="1">Uncharacterized protein</fullName>
    </submittedName>
</protein>
<name>A0A212FHC5_DANPL</name>
<organism evidence="1 2">
    <name type="scientific">Danaus plexippus plexippus</name>
    <dbReference type="NCBI Taxonomy" id="278856"/>
    <lineage>
        <taxon>Eukaryota</taxon>
        <taxon>Metazoa</taxon>
        <taxon>Ecdysozoa</taxon>
        <taxon>Arthropoda</taxon>
        <taxon>Hexapoda</taxon>
        <taxon>Insecta</taxon>
        <taxon>Pterygota</taxon>
        <taxon>Neoptera</taxon>
        <taxon>Endopterygota</taxon>
        <taxon>Lepidoptera</taxon>
        <taxon>Glossata</taxon>
        <taxon>Ditrysia</taxon>
        <taxon>Papilionoidea</taxon>
        <taxon>Nymphalidae</taxon>
        <taxon>Danainae</taxon>
        <taxon>Danaini</taxon>
        <taxon>Danaina</taxon>
        <taxon>Danaus</taxon>
        <taxon>Danaus</taxon>
    </lineage>
</organism>
<evidence type="ECO:0000313" key="2">
    <source>
        <dbReference type="Proteomes" id="UP000007151"/>
    </source>
</evidence>
<dbReference type="AlphaFoldDB" id="A0A212FHC5"/>
<accession>A0A212FHC5</accession>
<gene>
    <name evidence="1" type="ORF">KGM_202408</name>
</gene>
<sequence>MLRFLDAGELCLNKGCCGAGARSRLSTQARTQLEDALRSELNKLAQILSNRAKRFDATNSFDVTQKTYSNSLNKIFINELKPHTLPWAWTVGVRLRPDSSF</sequence>
<dbReference type="eggNOG" id="ENOG502T7U3">
    <property type="taxonomic scope" value="Eukaryota"/>
</dbReference>
<dbReference type="EMBL" id="AGBW02008513">
    <property type="protein sequence ID" value="OWR53130.1"/>
    <property type="molecule type" value="Genomic_DNA"/>
</dbReference>
<evidence type="ECO:0000313" key="1">
    <source>
        <dbReference type="EMBL" id="OWR53130.1"/>
    </source>
</evidence>
<comment type="caution">
    <text evidence="1">The sequence shown here is derived from an EMBL/GenBank/DDBJ whole genome shotgun (WGS) entry which is preliminary data.</text>
</comment>
<dbReference type="InParanoid" id="A0A212FHC5"/>
<dbReference type="Proteomes" id="UP000007151">
    <property type="component" value="Unassembled WGS sequence"/>
</dbReference>
<proteinExistence type="predicted"/>